<dbReference type="Proteomes" id="UP000678317">
    <property type="component" value="Unassembled WGS sequence"/>
</dbReference>
<feature type="signal peptide" evidence="1">
    <location>
        <begin position="1"/>
        <end position="29"/>
    </location>
</feature>
<reference evidence="3 4" key="1">
    <citation type="submission" date="2021-03" db="EMBL/GenBank/DDBJ databases">
        <title>novel species in genus Cellulomonas.</title>
        <authorList>
            <person name="Zhang G."/>
        </authorList>
    </citation>
    <scope>NUCLEOTIDE SEQUENCE [LARGE SCALE GENOMIC DNA]</scope>
    <source>
        <strain evidence="4">zg-ZUI188</strain>
    </source>
</reference>
<dbReference type="RefSeq" id="WP_208288269.1">
    <property type="nucleotide sequence ID" value="NZ_CP074404.1"/>
</dbReference>
<dbReference type="SUPFAM" id="SSF50985">
    <property type="entry name" value="RCC1/BLIP-II"/>
    <property type="match status" value="1"/>
</dbReference>
<dbReference type="InterPro" id="IPR009091">
    <property type="entry name" value="RCC1/BLIP-II"/>
</dbReference>
<gene>
    <name evidence="3" type="ORF">J4035_01620</name>
</gene>
<organism evidence="3 4">
    <name type="scientific">Cellulomonas fengjieae</name>
    <dbReference type="NCBI Taxonomy" id="2819978"/>
    <lineage>
        <taxon>Bacteria</taxon>
        <taxon>Bacillati</taxon>
        <taxon>Actinomycetota</taxon>
        <taxon>Actinomycetes</taxon>
        <taxon>Micrococcales</taxon>
        <taxon>Cellulomonadaceae</taxon>
        <taxon>Cellulomonas</taxon>
    </lineage>
</organism>
<dbReference type="Pfam" id="PF13946">
    <property type="entry name" value="DUF4214"/>
    <property type="match status" value="3"/>
</dbReference>
<feature type="domain" description="DUF4214" evidence="2">
    <location>
        <begin position="197"/>
        <end position="241"/>
    </location>
</feature>
<dbReference type="InterPro" id="IPR038255">
    <property type="entry name" value="PBS_linker_sf"/>
</dbReference>
<dbReference type="Pfam" id="PF00415">
    <property type="entry name" value="RCC1"/>
    <property type="match status" value="2"/>
</dbReference>
<name>A0ABS3SCU0_9CELL</name>
<sequence>MRVPGAVRRWLVAGICVLTVLTGTAPAVAAPLASATAQEVAVERYVVRVYRDLFGRAPDPTGLGTWRAAILDGRPRVEVANAITSSHEYRTRLITGTYERFLGRGPDAVGLSNWVDALASGWTVSHVSAGFLASDEHYQQAGSTRAGWVVRLYDDVLGRTPGQSEVDFWVRELARGASRWDVSLGFLLSWEHLSTVVDGYYEQLLGRHLDPTGQRTWVSALQGGVHDEEIIGGIIASAEYWNTATAATPASVVVSVRPERATAGQPVAVTVTSHDVLGSLLADVTGEAVLTVDGSGAWCVRASCTIPEAGPQVIEASWRGLTASVPVVVDAGPAASLTVTPATASVADGASVVFSAAGRDAFGNAGADLTAQADFAVDGNPAACVGARCRPVGAGAHQVTASLTSSPAVTGSATIQVAAPGPVRYRAFEWGGYGQDRPGYVDGGVLGATAQWAAVSVSTSHTLGIKTDGSLWSWGDNRLGQLGDGTTTDRELPEPLGTRTDWASVSAGDEFSLAVAKDGTLWAWGYASQGHPGDATTVRWSPERIGTSTDWASAVASGGFAVATKRDGSLWAWGDNYAGQLGDGTTTDRVAPARVGTGTWSSVAVGFDHVVGIASDGTLWAWGVRSRRGMVTESALSPVQLGTANDWRTVAAGYEVSGAIRADGSLWTWGTSASTELLGDGSTAGRVDPVQVGAGTSWTSVSFGYEHAVALDSAGGLWRWGVPELAPHGSAGVPLPARVGTDTGWTSAGAGYGYTIALRP</sequence>
<feature type="chain" id="PRO_5046666660" evidence="1">
    <location>
        <begin position="30"/>
        <end position="760"/>
    </location>
</feature>
<dbReference type="PROSITE" id="PS50012">
    <property type="entry name" value="RCC1_3"/>
    <property type="match status" value="3"/>
</dbReference>
<dbReference type="PANTHER" id="PTHR45982:SF1">
    <property type="entry name" value="REGULATOR OF CHROMOSOME CONDENSATION"/>
    <property type="match status" value="1"/>
</dbReference>
<accession>A0ABS3SCU0</accession>
<protein>
    <submittedName>
        <fullName evidence="3">DUF4214 domain-containing protein</fullName>
    </submittedName>
</protein>
<comment type="caution">
    <text evidence="3">The sequence shown here is derived from an EMBL/GenBank/DDBJ whole genome shotgun (WGS) entry which is preliminary data.</text>
</comment>
<dbReference type="InterPro" id="IPR000408">
    <property type="entry name" value="Reg_chr_condens"/>
</dbReference>
<evidence type="ECO:0000313" key="3">
    <source>
        <dbReference type="EMBL" id="MBO3083324.1"/>
    </source>
</evidence>
<dbReference type="InterPro" id="IPR051553">
    <property type="entry name" value="Ran_GTPase-activating"/>
</dbReference>
<evidence type="ECO:0000313" key="4">
    <source>
        <dbReference type="Proteomes" id="UP000678317"/>
    </source>
</evidence>
<evidence type="ECO:0000259" key="2">
    <source>
        <dbReference type="Pfam" id="PF13946"/>
    </source>
</evidence>
<proteinExistence type="predicted"/>
<keyword evidence="1" id="KW-0732">Signal</keyword>
<dbReference type="Gene3D" id="1.10.3130.20">
    <property type="entry name" value="Phycobilisome linker domain"/>
    <property type="match status" value="1"/>
</dbReference>
<dbReference type="InterPro" id="IPR025282">
    <property type="entry name" value="DUF4214"/>
</dbReference>
<feature type="domain" description="DUF4214" evidence="2">
    <location>
        <begin position="36"/>
        <end position="91"/>
    </location>
</feature>
<keyword evidence="4" id="KW-1185">Reference proteome</keyword>
<dbReference type="Gene3D" id="2.130.10.30">
    <property type="entry name" value="Regulator of chromosome condensation 1/beta-lactamase-inhibitor protein II"/>
    <property type="match status" value="2"/>
</dbReference>
<dbReference type="PANTHER" id="PTHR45982">
    <property type="entry name" value="REGULATOR OF CHROMOSOME CONDENSATION"/>
    <property type="match status" value="1"/>
</dbReference>
<dbReference type="EMBL" id="JAGFBM010000001">
    <property type="protein sequence ID" value="MBO3083324.1"/>
    <property type="molecule type" value="Genomic_DNA"/>
</dbReference>
<feature type="domain" description="DUF4214" evidence="2">
    <location>
        <begin position="130"/>
        <end position="192"/>
    </location>
</feature>
<evidence type="ECO:0000256" key="1">
    <source>
        <dbReference type="SAM" id="SignalP"/>
    </source>
</evidence>